<keyword evidence="3" id="KW-1185">Reference proteome</keyword>
<dbReference type="Proteomes" id="UP000325755">
    <property type="component" value="Chromosome"/>
</dbReference>
<evidence type="ECO:0000256" key="1">
    <source>
        <dbReference type="SAM" id="Phobius"/>
    </source>
</evidence>
<evidence type="ECO:0000313" key="3">
    <source>
        <dbReference type="Proteomes" id="UP000325755"/>
    </source>
</evidence>
<sequence>MTDIPTVSLAIREAVAPVFLLTGIGSFLAVLTNRLVRSVDRYQRFNELSAERVTEACRYEIDIIYHRIRWIRRAISLCTFSALCVCLSIASLFLSVELGVDLSKAVSILFVAAMLALISGLLCFLREISLATKEVINVSHRS</sequence>
<reference evidence="2 3" key="1">
    <citation type="submission" date="2019-09" db="EMBL/GenBank/DDBJ databases">
        <title>Ecophysiology of the spiral-shaped methanotroph Methylospira mobilis as revealed by the complete genome sequence.</title>
        <authorList>
            <person name="Oshkin I.Y."/>
            <person name="Dedysh S.N."/>
            <person name="Miroshnikov K."/>
            <person name="Danilova O.V."/>
            <person name="Hakobyan A."/>
            <person name="Liesack W."/>
        </authorList>
    </citation>
    <scope>NUCLEOTIDE SEQUENCE [LARGE SCALE GENOMIC DNA]</scope>
    <source>
        <strain evidence="2 3">Shm1</strain>
    </source>
</reference>
<name>A0A5Q0BP55_9GAMM</name>
<keyword evidence="1" id="KW-0472">Membrane</keyword>
<feature type="transmembrane region" description="Helical" evidence="1">
    <location>
        <begin position="106"/>
        <end position="125"/>
    </location>
</feature>
<proteinExistence type="predicted"/>
<accession>A0A5Q0BP55</accession>
<feature type="transmembrane region" description="Helical" evidence="1">
    <location>
        <begin position="74"/>
        <end position="94"/>
    </location>
</feature>
<dbReference type="AlphaFoldDB" id="A0A5Q0BP55"/>
<dbReference type="Pfam" id="PF11026">
    <property type="entry name" value="DUF2721"/>
    <property type="match status" value="1"/>
</dbReference>
<evidence type="ECO:0000313" key="2">
    <source>
        <dbReference type="EMBL" id="QFY43974.1"/>
    </source>
</evidence>
<keyword evidence="1" id="KW-1133">Transmembrane helix</keyword>
<protein>
    <submittedName>
        <fullName evidence="2">DUF2721 domain-containing protein</fullName>
    </submittedName>
</protein>
<dbReference type="KEGG" id="mmob:F6R98_16170"/>
<feature type="transmembrane region" description="Helical" evidence="1">
    <location>
        <begin position="14"/>
        <end position="36"/>
    </location>
</feature>
<dbReference type="InParanoid" id="A0A5Q0BP55"/>
<gene>
    <name evidence="2" type="ORF">F6R98_16170</name>
</gene>
<dbReference type="InterPro" id="IPR021279">
    <property type="entry name" value="DUF2721"/>
</dbReference>
<organism evidence="2 3">
    <name type="scientific">Candidatus Methylospira mobilis</name>
    <dbReference type="NCBI Taxonomy" id="1808979"/>
    <lineage>
        <taxon>Bacteria</taxon>
        <taxon>Pseudomonadati</taxon>
        <taxon>Pseudomonadota</taxon>
        <taxon>Gammaproteobacteria</taxon>
        <taxon>Methylococcales</taxon>
        <taxon>Methylococcaceae</taxon>
        <taxon>Candidatus Methylospira</taxon>
    </lineage>
</organism>
<dbReference type="OrthoDB" id="5465259at2"/>
<dbReference type="EMBL" id="CP044205">
    <property type="protein sequence ID" value="QFY43974.1"/>
    <property type="molecule type" value="Genomic_DNA"/>
</dbReference>
<keyword evidence="1" id="KW-0812">Transmembrane</keyword>